<accession>A0AAN6Y1X7</accession>
<evidence type="ECO:0000313" key="2">
    <source>
        <dbReference type="Proteomes" id="UP001301769"/>
    </source>
</evidence>
<reference evidence="1" key="2">
    <citation type="submission" date="2023-05" db="EMBL/GenBank/DDBJ databases">
        <authorList>
            <consortium name="Lawrence Berkeley National Laboratory"/>
            <person name="Steindorff A."/>
            <person name="Hensen N."/>
            <person name="Bonometti L."/>
            <person name="Westerberg I."/>
            <person name="Brannstrom I.O."/>
            <person name="Guillou S."/>
            <person name="Cros-Aarteil S."/>
            <person name="Calhoun S."/>
            <person name="Haridas S."/>
            <person name="Kuo A."/>
            <person name="Mondo S."/>
            <person name="Pangilinan J."/>
            <person name="Riley R."/>
            <person name="Labutti K."/>
            <person name="Andreopoulos B."/>
            <person name="Lipzen A."/>
            <person name="Chen C."/>
            <person name="Yanf M."/>
            <person name="Daum C."/>
            <person name="Ng V."/>
            <person name="Clum A."/>
            <person name="Ohm R."/>
            <person name="Martin F."/>
            <person name="Silar P."/>
            <person name="Natvig D."/>
            <person name="Lalanne C."/>
            <person name="Gautier V."/>
            <person name="Ament-Velasquez S.L."/>
            <person name="Kruys A."/>
            <person name="Hutchinson M.I."/>
            <person name="Powell A.J."/>
            <person name="Barry K."/>
            <person name="Miller A.N."/>
            <person name="Grigoriev I.V."/>
            <person name="Debuchy R."/>
            <person name="Gladieux P."/>
            <person name="Thoren M.H."/>
            <person name="Johannesson H."/>
        </authorList>
    </citation>
    <scope>NUCLEOTIDE SEQUENCE</scope>
    <source>
        <strain evidence="1">PSN293</strain>
    </source>
</reference>
<evidence type="ECO:0000313" key="1">
    <source>
        <dbReference type="EMBL" id="KAK4210555.1"/>
    </source>
</evidence>
<sequence length="143" mass="15168">AEAVPSELCADSATVKDLWTVQGLKVTYASDLTRDSGKSTFKLTNTRTNFSEELSCSLRANYVCEYKGTPADPGLNIWMQLHIEKAYVTINQSYPCGASTAYALGMAEVTLTCPDGFYEKGLACSGADEEGSASGVVTVAPSS</sequence>
<feature type="non-terminal residue" evidence="1">
    <location>
        <position position="1"/>
    </location>
</feature>
<dbReference type="AlphaFoldDB" id="A0AAN6Y1X7"/>
<gene>
    <name evidence="1" type="ORF">QBC37DRAFT_254281</name>
</gene>
<reference evidence="1" key="1">
    <citation type="journal article" date="2023" name="Mol. Phylogenet. Evol.">
        <title>Genome-scale phylogeny and comparative genomics of the fungal order Sordariales.</title>
        <authorList>
            <person name="Hensen N."/>
            <person name="Bonometti L."/>
            <person name="Westerberg I."/>
            <person name="Brannstrom I.O."/>
            <person name="Guillou S."/>
            <person name="Cros-Aarteil S."/>
            <person name="Calhoun S."/>
            <person name="Haridas S."/>
            <person name="Kuo A."/>
            <person name="Mondo S."/>
            <person name="Pangilinan J."/>
            <person name="Riley R."/>
            <person name="LaButti K."/>
            <person name="Andreopoulos B."/>
            <person name="Lipzen A."/>
            <person name="Chen C."/>
            <person name="Yan M."/>
            <person name="Daum C."/>
            <person name="Ng V."/>
            <person name="Clum A."/>
            <person name="Steindorff A."/>
            <person name="Ohm R.A."/>
            <person name="Martin F."/>
            <person name="Silar P."/>
            <person name="Natvig D.O."/>
            <person name="Lalanne C."/>
            <person name="Gautier V."/>
            <person name="Ament-Velasquez S.L."/>
            <person name="Kruys A."/>
            <person name="Hutchinson M.I."/>
            <person name="Powell A.J."/>
            <person name="Barry K."/>
            <person name="Miller A.N."/>
            <person name="Grigoriev I.V."/>
            <person name="Debuchy R."/>
            <person name="Gladieux P."/>
            <person name="Hiltunen Thoren M."/>
            <person name="Johannesson H."/>
        </authorList>
    </citation>
    <scope>NUCLEOTIDE SEQUENCE</scope>
    <source>
        <strain evidence="1">PSN293</strain>
    </source>
</reference>
<name>A0AAN6Y1X7_9PEZI</name>
<organism evidence="1 2">
    <name type="scientific">Rhypophila decipiens</name>
    <dbReference type="NCBI Taxonomy" id="261697"/>
    <lineage>
        <taxon>Eukaryota</taxon>
        <taxon>Fungi</taxon>
        <taxon>Dikarya</taxon>
        <taxon>Ascomycota</taxon>
        <taxon>Pezizomycotina</taxon>
        <taxon>Sordariomycetes</taxon>
        <taxon>Sordariomycetidae</taxon>
        <taxon>Sordariales</taxon>
        <taxon>Naviculisporaceae</taxon>
        <taxon>Rhypophila</taxon>
    </lineage>
</organism>
<comment type="caution">
    <text evidence="1">The sequence shown here is derived from an EMBL/GenBank/DDBJ whole genome shotgun (WGS) entry which is preliminary data.</text>
</comment>
<dbReference type="EMBL" id="MU858171">
    <property type="protein sequence ID" value="KAK4210555.1"/>
    <property type="molecule type" value="Genomic_DNA"/>
</dbReference>
<proteinExistence type="predicted"/>
<feature type="non-terminal residue" evidence="1">
    <location>
        <position position="143"/>
    </location>
</feature>
<dbReference type="Proteomes" id="UP001301769">
    <property type="component" value="Unassembled WGS sequence"/>
</dbReference>
<protein>
    <submittedName>
        <fullName evidence="1">Uncharacterized protein</fullName>
    </submittedName>
</protein>
<keyword evidence="2" id="KW-1185">Reference proteome</keyword>